<accession>A0A2M3ZVY6</accession>
<name>A0A2M3ZVY6_9DIPT</name>
<dbReference type="AlphaFoldDB" id="A0A2M3ZVY6"/>
<sequence length="69" mass="7651">MRRSGPRESISLLLVFSRNSTLSLEQPRPASIRAAFAAYNKCVKCIITETRNAEAFAEPRSGVRIEGLL</sequence>
<proteinExistence type="predicted"/>
<protein>
    <submittedName>
        <fullName evidence="1">Putative secreted peptide</fullName>
    </submittedName>
</protein>
<evidence type="ECO:0000313" key="1">
    <source>
        <dbReference type="EMBL" id="MBW32716.1"/>
    </source>
</evidence>
<reference evidence="1" key="1">
    <citation type="submission" date="2018-01" db="EMBL/GenBank/DDBJ databases">
        <title>An insight into the sialome of Amazonian anophelines.</title>
        <authorList>
            <person name="Ribeiro J.M."/>
            <person name="Scarpassa V."/>
            <person name="Calvo E."/>
        </authorList>
    </citation>
    <scope>NUCLEOTIDE SEQUENCE</scope>
    <source>
        <tissue evidence="1">Salivary glands</tissue>
    </source>
</reference>
<dbReference type="EMBL" id="GGFM01011965">
    <property type="protein sequence ID" value="MBW32716.1"/>
    <property type="molecule type" value="Transcribed_RNA"/>
</dbReference>
<organism evidence="1">
    <name type="scientific">Anopheles braziliensis</name>
    <dbReference type="NCBI Taxonomy" id="58242"/>
    <lineage>
        <taxon>Eukaryota</taxon>
        <taxon>Metazoa</taxon>
        <taxon>Ecdysozoa</taxon>
        <taxon>Arthropoda</taxon>
        <taxon>Hexapoda</taxon>
        <taxon>Insecta</taxon>
        <taxon>Pterygota</taxon>
        <taxon>Neoptera</taxon>
        <taxon>Endopterygota</taxon>
        <taxon>Diptera</taxon>
        <taxon>Nematocera</taxon>
        <taxon>Culicoidea</taxon>
        <taxon>Culicidae</taxon>
        <taxon>Anophelinae</taxon>
        <taxon>Anopheles</taxon>
    </lineage>
</organism>